<evidence type="ECO:0000313" key="1">
    <source>
        <dbReference type="EMBL" id="GBP96262.1"/>
    </source>
</evidence>
<comment type="caution">
    <text evidence="1">The sequence shown here is derived from an EMBL/GenBank/DDBJ whole genome shotgun (WGS) entry which is preliminary data.</text>
</comment>
<dbReference type="Proteomes" id="UP000299102">
    <property type="component" value="Unassembled WGS sequence"/>
</dbReference>
<dbReference type="AlphaFoldDB" id="A0A4C2A8X8"/>
<sequence>MNALVLLKVDNLPPLKWRLSSIINVGRTYLHWQLAVPNGSARVARLYAEVAQQMEQSRSSLADGRNASLQMLINR</sequence>
<name>A0A4C2A8X8_EUMVA</name>
<keyword evidence="2" id="KW-1185">Reference proteome</keyword>
<proteinExistence type="predicted"/>
<accession>A0A4C2A8X8</accession>
<gene>
    <name evidence="1" type="ORF">EVAR_100510_1</name>
</gene>
<reference evidence="1 2" key="1">
    <citation type="journal article" date="2019" name="Commun. Biol.">
        <title>The bagworm genome reveals a unique fibroin gene that provides high tensile strength.</title>
        <authorList>
            <person name="Kono N."/>
            <person name="Nakamura H."/>
            <person name="Ohtoshi R."/>
            <person name="Tomita M."/>
            <person name="Numata K."/>
            <person name="Arakawa K."/>
        </authorList>
    </citation>
    <scope>NUCLEOTIDE SEQUENCE [LARGE SCALE GENOMIC DNA]</scope>
</reference>
<dbReference type="EMBL" id="BGZK01002760">
    <property type="protein sequence ID" value="GBP96262.1"/>
    <property type="molecule type" value="Genomic_DNA"/>
</dbReference>
<organism evidence="1 2">
    <name type="scientific">Eumeta variegata</name>
    <name type="common">Bagworm moth</name>
    <name type="synonym">Eumeta japonica</name>
    <dbReference type="NCBI Taxonomy" id="151549"/>
    <lineage>
        <taxon>Eukaryota</taxon>
        <taxon>Metazoa</taxon>
        <taxon>Ecdysozoa</taxon>
        <taxon>Arthropoda</taxon>
        <taxon>Hexapoda</taxon>
        <taxon>Insecta</taxon>
        <taxon>Pterygota</taxon>
        <taxon>Neoptera</taxon>
        <taxon>Endopterygota</taxon>
        <taxon>Lepidoptera</taxon>
        <taxon>Glossata</taxon>
        <taxon>Ditrysia</taxon>
        <taxon>Tineoidea</taxon>
        <taxon>Psychidae</taxon>
        <taxon>Oiketicinae</taxon>
        <taxon>Eumeta</taxon>
    </lineage>
</organism>
<evidence type="ECO:0000313" key="2">
    <source>
        <dbReference type="Proteomes" id="UP000299102"/>
    </source>
</evidence>
<protein>
    <submittedName>
        <fullName evidence="1">Uncharacterized protein</fullName>
    </submittedName>
</protein>